<comment type="caution">
    <text evidence="4">The sequence shown here is derived from an EMBL/GenBank/DDBJ whole genome shotgun (WGS) entry which is preliminary data.</text>
</comment>
<proteinExistence type="predicted"/>
<keyword evidence="1" id="KW-0812">Transmembrane</keyword>
<evidence type="ECO:0000313" key="5">
    <source>
        <dbReference type="Proteomes" id="UP001337305"/>
    </source>
</evidence>
<evidence type="ECO:0000313" key="4">
    <source>
        <dbReference type="EMBL" id="MEF3835883.1"/>
    </source>
</evidence>
<keyword evidence="1" id="KW-1133">Transmembrane helix</keyword>
<dbReference type="InterPro" id="IPR006860">
    <property type="entry name" value="FecR"/>
</dbReference>
<evidence type="ECO:0000256" key="1">
    <source>
        <dbReference type="SAM" id="Phobius"/>
    </source>
</evidence>
<name>A0ABU7XYS7_9FLAO</name>
<protein>
    <submittedName>
        <fullName evidence="4">FecR family protein</fullName>
    </submittedName>
</protein>
<reference evidence="4 5" key="1">
    <citation type="submission" date="2022-09" db="EMBL/GenBank/DDBJ databases">
        <title>Genome sequencing of Flavivirga sp. MEBiC05379.</title>
        <authorList>
            <person name="Oh H.-M."/>
            <person name="Kwon K.K."/>
            <person name="Park M.J."/>
            <person name="Yang S.-H."/>
        </authorList>
    </citation>
    <scope>NUCLEOTIDE SEQUENCE [LARGE SCALE GENOMIC DNA]</scope>
    <source>
        <strain evidence="4 5">MEBiC05379</strain>
    </source>
</reference>
<dbReference type="EMBL" id="JAODOP010000004">
    <property type="protein sequence ID" value="MEF3835883.1"/>
    <property type="molecule type" value="Genomic_DNA"/>
</dbReference>
<feature type="transmembrane region" description="Helical" evidence="1">
    <location>
        <begin position="107"/>
        <end position="126"/>
    </location>
</feature>
<keyword evidence="5" id="KW-1185">Reference proteome</keyword>
<evidence type="ECO:0000259" key="2">
    <source>
        <dbReference type="Pfam" id="PF04773"/>
    </source>
</evidence>
<gene>
    <name evidence="4" type="ORF">N1F79_22355</name>
</gene>
<keyword evidence="1" id="KW-0472">Membrane</keyword>
<dbReference type="Gene3D" id="2.60.120.1440">
    <property type="match status" value="1"/>
</dbReference>
<accession>A0ABU7XYS7</accession>
<feature type="domain" description="FecR protein" evidence="2">
    <location>
        <begin position="197"/>
        <end position="295"/>
    </location>
</feature>
<dbReference type="PANTHER" id="PTHR30273">
    <property type="entry name" value="PERIPLASMIC SIGNAL SENSOR AND SIGMA FACTOR ACTIVATOR FECR-RELATED"/>
    <property type="match status" value="1"/>
</dbReference>
<dbReference type="Pfam" id="PF16344">
    <property type="entry name" value="FecR_C"/>
    <property type="match status" value="1"/>
</dbReference>
<dbReference type="Gene3D" id="3.55.50.30">
    <property type="match status" value="1"/>
</dbReference>
<dbReference type="Pfam" id="PF04773">
    <property type="entry name" value="FecR"/>
    <property type="match status" value="1"/>
</dbReference>
<dbReference type="Proteomes" id="UP001337305">
    <property type="component" value="Unassembled WGS sequence"/>
</dbReference>
<dbReference type="InterPro" id="IPR032508">
    <property type="entry name" value="FecR_C"/>
</dbReference>
<evidence type="ECO:0000259" key="3">
    <source>
        <dbReference type="Pfam" id="PF16344"/>
    </source>
</evidence>
<dbReference type="PANTHER" id="PTHR30273:SF2">
    <property type="entry name" value="PROTEIN FECR"/>
    <property type="match status" value="1"/>
</dbReference>
<dbReference type="InterPro" id="IPR012373">
    <property type="entry name" value="Ferrdict_sens_TM"/>
</dbReference>
<dbReference type="RefSeq" id="WP_303308159.1">
    <property type="nucleotide sequence ID" value="NZ_JAODOP010000004.1"/>
</dbReference>
<sequence>MPVVYKQLLFIVMSGKNYLDFTPEEFASDTYFQNWVLKDDHMTNLFWEKWLKDNPKKQADIDLARKLIQQFTFKEYQASEEDFNEVWKNLKENQSTFATKKSFKKRWYAITAAASVALLISVSVLFNKKDPKINLPIIVNNNIKAGTDKAILTLEDGKDIALEKGQNYTTDNIVSNGEEITYKFRKRNKAKILYNYLTTLAGGQFHITLSDGTKVWLNSESQLKYPVTFIEGETRRVELVYGEAYFDVSSSTEHKGSKFKVLNQAQEVEVLGTEFNIKAYKDENNIYTTLVEGKVAVNFENTQQVLFPNQQLNMNFKDNSTKVLSVDVYREISWKDGVFSFKNKALKDIMKVLSRWYEIEVIFENQELEDVTFNGALEKKLDITDILSIIDVDYEINNKTVTLK</sequence>
<organism evidence="4 5">
    <name type="scientific">Flavivirga spongiicola</name>
    <dbReference type="NCBI Taxonomy" id="421621"/>
    <lineage>
        <taxon>Bacteria</taxon>
        <taxon>Pseudomonadati</taxon>
        <taxon>Bacteroidota</taxon>
        <taxon>Flavobacteriia</taxon>
        <taxon>Flavobacteriales</taxon>
        <taxon>Flavobacteriaceae</taxon>
        <taxon>Flavivirga</taxon>
    </lineage>
</organism>
<feature type="domain" description="Protein FecR C-terminal" evidence="3">
    <location>
        <begin position="339"/>
        <end position="402"/>
    </location>
</feature>